<sequence>MDIAIFPLQLIAFPGEQLNLHIFEQRYRDLFNDLNEDKSMTFGIPPVIKNEIYSLGTQLKLVKIEKLYSSGEMDVVTEGVGVFSINEIYSTYIDKRYEGANIELLIDDEEYNLIKFEELQNLYEEFQAMLTQRKEIININPNKYSFQIAHYAGLNEDQKLALLATPSEEERQEIMINHFKFIMPSMRSIQETQTRIVANGHFKNLQSFKFSSNNKG</sequence>
<keyword evidence="3" id="KW-1185">Reference proteome</keyword>
<dbReference type="InterPro" id="IPR003111">
    <property type="entry name" value="Lon_prtase_N"/>
</dbReference>
<feature type="domain" description="Lon N-terminal" evidence="1">
    <location>
        <begin position="1"/>
        <end position="183"/>
    </location>
</feature>
<dbReference type="Proteomes" id="UP000078459">
    <property type="component" value="Unassembled WGS sequence"/>
</dbReference>
<comment type="caution">
    <text evidence="2">The sequence shown here is derived from an EMBL/GenBank/DDBJ whole genome shotgun (WGS) entry which is preliminary data.</text>
</comment>
<dbReference type="EMBL" id="LWHJ01000027">
    <property type="protein sequence ID" value="OAQ39917.1"/>
    <property type="molecule type" value="Genomic_DNA"/>
</dbReference>
<name>A0A179DFT6_9SPHI</name>
<dbReference type="InterPro" id="IPR015947">
    <property type="entry name" value="PUA-like_sf"/>
</dbReference>
<proteinExistence type="predicted"/>
<gene>
    <name evidence="2" type="ORF">A5893_10165</name>
</gene>
<dbReference type="Pfam" id="PF02190">
    <property type="entry name" value="LON_substr_bdg"/>
    <property type="match status" value="1"/>
</dbReference>
<dbReference type="SUPFAM" id="SSF88697">
    <property type="entry name" value="PUA domain-like"/>
    <property type="match status" value="1"/>
</dbReference>
<dbReference type="STRING" id="1826909.A5893_10165"/>
<protein>
    <recommendedName>
        <fullName evidence="1">Lon N-terminal domain-containing protein</fullName>
    </recommendedName>
</protein>
<dbReference type="RefSeq" id="WP_068822533.1">
    <property type="nucleotide sequence ID" value="NZ_LWHJ01000027.1"/>
</dbReference>
<accession>A0A179DFT6</accession>
<organism evidence="2 3">
    <name type="scientific">Pedobacter psychrophilus</name>
    <dbReference type="NCBI Taxonomy" id="1826909"/>
    <lineage>
        <taxon>Bacteria</taxon>
        <taxon>Pseudomonadati</taxon>
        <taxon>Bacteroidota</taxon>
        <taxon>Sphingobacteriia</taxon>
        <taxon>Sphingobacteriales</taxon>
        <taxon>Sphingobacteriaceae</taxon>
        <taxon>Pedobacter</taxon>
    </lineage>
</organism>
<dbReference type="PROSITE" id="PS51787">
    <property type="entry name" value="LON_N"/>
    <property type="match status" value="1"/>
</dbReference>
<dbReference type="InterPro" id="IPR046336">
    <property type="entry name" value="Lon_prtase_N_sf"/>
</dbReference>
<evidence type="ECO:0000313" key="3">
    <source>
        <dbReference type="Proteomes" id="UP000078459"/>
    </source>
</evidence>
<reference evidence="2 3" key="2">
    <citation type="submission" date="2016-06" db="EMBL/GenBank/DDBJ databases">
        <title>Pedobacter psychrophilus sp. nov., isolated from Antarctic fragmentary rock.</title>
        <authorList>
            <person name="Svec P."/>
        </authorList>
    </citation>
    <scope>NUCLEOTIDE SEQUENCE [LARGE SCALE GENOMIC DNA]</scope>
    <source>
        <strain evidence="2 3">CCM 8644</strain>
    </source>
</reference>
<evidence type="ECO:0000313" key="2">
    <source>
        <dbReference type="EMBL" id="OAQ39917.1"/>
    </source>
</evidence>
<dbReference type="Gene3D" id="2.30.130.40">
    <property type="entry name" value="LON domain-like"/>
    <property type="match status" value="1"/>
</dbReference>
<dbReference type="OrthoDB" id="25394at2"/>
<dbReference type="AlphaFoldDB" id="A0A179DFT6"/>
<dbReference type="SMART" id="SM00464">
    <property type="entry name" value="LON"/>
    <property type="match status" value="1"/>
</dbReference>
<reference evidence="2 3" key="1">
    <citation type="submission" date="2016-04" db="EMBL/GenBank/DDBJ databases">
        <authorList>
            <person name="Evans L.H."/>
            <person name="Alamgir A."/>
            <person name="Owens N."/>
            <person name="Weber N.D."/>
            <person name="Virtaneva K."/>
            <person name="Barbian K."/>
            <person name="Babar A."/>
            <person name="Rosenke K."/>
        </authorList>
    </citation>
    <scope>NUCLEOTIDE SEQUENCE [LARGE SCALE GENOMIC DNA]</scope>
    <source>
        <strain evidence="2 3">CCM 8644</strain>
    </source>
</reference>
<evidence type="ECO:0000259" key="1">
    <source>
        <dbReference type="PROSITE" id="PS51787"/>
    </source>
</evidence>